<comment type="caution">
    <text evidence="2">The sequence shown here is derived from an EMBL/GenBank/DDBJ whole genome shotgun (WGS) entry which is preliminary data.</text>
</comment>
<proteinExistence type="predicted"/>
<evidence type="ECO:0000313" key="3">
    <source>
        <dbReference type="Proteomes" id="UP000219286"/>
    </source>
</evidence>
<keyword evidence="1" id="KW-0732">Signal</keyword>
<dbReference type="OrthoDB" id="4876528at2759"/>
<dbReference type="Proteomes" id="UP000219286">
    <property type="component" value="Unassembled WGS sequence"/>
</dbReference>
<keyword evidence="3" id="KW-1185">Reference proteome</keyword>
<name>A0A2H2ZQ63_TRIPA</name>
<evidence type="ECO:0000313" key="2">
    <source>
        <dbReference type="EMBL" id="OTA06862.1"/>
    </source>
</evidence>
<dbReference type="EMBL" id="LFMI01000729">
    <property type="protein sequence ID" value="OTA06862.1"/>
    <property type="molecule type" value="Genomic_DNA"/>
</dbReference>
<feature type="chain" id="PRO_5013702238" evidence="1">
    <location>
        <begin position="26"/>
        <end position="187"/>
    </location>
</feature>
<sequence>MLSSSSSSSSSAIIIILSLPFFTHASPLNPRGLIPTESCSLQGTDSGVNSTDLQALAVALKQNTLTTGPVDDSILIKASHAVEFSAGTAAACVQNNFLFENAHFARSDIADAIAKSFINCCDGTDFCNNKPFSTISGDTGLTAIVQIQNPGEECKSPNGGASGKLEDAEIIGRTAKFFADLFSAFRG</sequence>
<evidence type="ECO:0000256" key="1">
    <source>
        <dbReference type="SAM" id="SignalP"/>
    </source>
</evidence>
<feature type="signal peptide" evidence="1">
    <location>
        <begin position="1"/>
        <end position="25"/>
    </location>
</feature>
<protein>
    <submittedName>
        <fullName evidence="2">SSCRP protein</fullName>
    </submittedName>
</protein>
<organism evidence="2 3">
    <name type="scientific">Trichoderma parareesei</name>
    <name type="common">Filamentous fungus</name>
    <dbReference type="NCBI Taxonomy" id="858221"/>
    <lineage>
        <taxon>Eukaryota</taxon>
        <taxon>Fungi</taxon>
        <taxon>Dikarya</taxon>
        <taxon>Ascomycota</taxon>
        <taxon>Pezizomycotina</taxon>
        <taxon>Sordariomycetes</taxon>
        <taxon>Hypocreomycetidae</taxon>
        <taxon>Hypocreales</taxon>
        <taxon>Hypocreaceae</taxon>
        <taxon>Trichoderma</taxon>
    </lineage>
</organism>
<accession>A0A2H2ZQ63</accession>
<gene>
    <name evidence="2" type="ORF">A9Z42_0076480</name>
</gene>
<dbReference type="AlphaFoldDB" id="A0A2H2ZQ63"/>
<reference evidence="2 3" key="1">
    <citation type="journal article" date="2015" name="Genome Announc.">
        <title>Genome sequence and annotation of Trichoderma parareesei, the ancestor of the cellulase producer Trichoderma reesei.</title>
        <authorList>
            <person name="Yang D."/>
            <person name="Pomraning K."/>
            <person name="Kopchinskiy A."/>
            <person name="Karimi Aghcheh R."/>
            <person name="Atanasova L."/>
            <person name="Chenthamara K."/>
            <person name="Baker S.E."/>
            <person name="Zhang R."/>
            <person name="Shen Q."/>
            <person name="Freitag M."/>
            <person name="Kubicek C.P."/>
            <person name="Druzhinina I.S."/>
        </authorList>
    </citation>
    <scope>NUCLEOTIDE SEQUENCE [LARGE SCALE GENOMIC DNA]</scope>
    <source>
        <strain evidence="2 3">CBS 125925</strain>
    </source>
</reference>